<dbReference type="Proteomes" id="UP001178507">
    <property type="component" value="Unassembled WGS sequence"/>
</dbReference>
<accession>A0AA36J2R0</accession>
<evidence type="ECO:0000313" key="10">
    <source>
        <dbReference type="EMBL" id="CAJ1397411.1"/>
    </source>
</evidence>
<evidence type="ECO:0000256" key="6">
    <source>
        <dbReference type="ARBA" id="ARBA00023004"/>
    </source>
</evidence>
<dbReference type="SUPFAM" id="SSF54292">
    <property type="entry name" value="2Fe-2S ferredoxin-like"/>
    <property type="match status" value="1"/>
</dbReference>
<evidence type="ECO:0000256" key="4">
    <source>
        <dbReference type="ARBA" id="ARBA00022723"/>
    </source>
</evidence>
<keyword evidence="3 8" id="KW-0001">2Fe-2S</keyword>
<dbReference type="PANTHER" id="PTHR43112:SF3">
    <property type="entry name" value="FERREDOXIN-2, CHLOROPLASTIC"/>
    <property type="match status" value="1"/>
</dbReference>
<feature type="domain" description="2Fe-2S ferredoxin-type" evidence="9">
    <location>
        <begin position="102"/>
        <end position="191"/>
    </location>
</feature>
<reference evidence="10" key="1">
    <citation type="submission" date="2023-08" db="EMBL/GenBank/DDBJ databases">
        <authorList>
            <person name="Chen Y."/>
            <person name="Shah S."/>
            <person name="Dougan E. K."/>
            <person name="Thang M."/>
            <person name="Chan C."/>
        </authorList>
    </citation>
    <scope>NUCLEOTIDE SEQUENCE</scope>
</reference>
<dbReference type="InterPro" id="IPR006058">
    <property type="entry name" value="2Fe2S_fd_BS"/>
</dbReference>
<dbReference type="GO" id="GO:0009055">
    <property type="term" value="F:electron transfer activity"/>
    <property type="evidence" value="ECO:0007669"/>
    <property type="project" value="InterPro"/>
</dbReference>
<dbReference type="PROSITE" id="PS00197">
    <property type="entry name" value="2FE2S_FER_1"/>
    <property type="match status" value="1"/>
</dbReference>
<evidence type="ECO:0000256" key="1">
    <source>
        <dbReference type="ARBA" id="ARBA00007874"/>
    </source>
</evidence>
<dbReference type="GO" id="GO:0022900">
    <property type="term" value="P:electron transport chain"/>
    <property type="evidence" value="ECO:0007669"/>
    <property type="project" value="InterPro"/>
</dbReference>
<keyword evidence="6 8" id="KW-0408">Iron</keyword>
<dbReference type="PROSITE" id="PS51085">
    <property type="entry name" value="2FE2S_FER_2"/>
    <property type="match status" value="1"/>
</dbReference>
<dbReference type="GO" id="GO:0051537">
    <property type="term" value="F:2 iron, 2 sulfur cluster binding"/>
    <property type="evidence" value="ECO:0007669"/>
    <property type="project" value="UniProtKB-KW"/>
</dbReference>
<dbReference type="InterPro" id="IPR010241">
    <property type="entry name" value="Fd_pln"/>
</dbReference>
<proteinExistence type="inferred from homology"/>
<dbReference type="EMBL" id="CAUJNA010003265">
    <property type="protein sequence ID" value="CAJ1397411.1"/>
    <property type="molecule type" value="Genomic_DNA"/>
</dbReference>
<keyword evidence="11" id="KW-1185">Reference proteome</keyword>
<evidence type="ECO:0000256" key="3">
    <source>
        <dbReference type="ARBA" id="ARBA00022714"/>
    </source>
</evidence>
<dbReference type="InterPro" id="IPR001041">
    <property type="entry name" value="2Fe-2S_ferredoxin-type"/>
</dbReference>
<evidence type="ECO:0000256" key="8">
    <source>
        <dbReference type="RuleBase" id="RU364001"/>
    </source>
</evidence>
<comment type="function">
    <text evidence="8">Ferredoxins are iron-sulfur proteins that transfer electrons in a wide variety of metabolic reactions.</text>
</comment>
<keyword evidence="7 8" id="KW-0411">Iron-sulfur</keyword>
<keyword evidence="5 8" id="KW-0249">Electron transport</keyword>
<dbReference type="GO" id="GO:0046872">
    <property type="term" value="F:metal ion binding"/>
    <property type="evidence" value="ECO:0007669"/>
    <property type="project" value="UniProtKB-KW"/>
</dbReference>
<dbReference type="AlphaFoldDB" id="A0AA36J2R0"/>
<dbReference type="NCBIfam" id="TIGR02008">
    <property type="entry name" value="fdx_plant"/>
    <property type="match status" value="1"/>
</dbReference>
<comment type="caution">
    <text evidence="10">The sequence shown here is derived from an EMBL/GenBank/DDBJ whole genome shotgun (WGS) entry which is preliminary data.</text>
</comment>
<dbReference type="InterPro" id="IPR012675">
    <property type="entry name" value="Beta-grasp_dom_sf"/>
</dbReference>
<evidence type="ECO:0000256" key="2">
    <source>
        <dbReference type="ARBA" id="ARBA00022448"/>
    </source>
</evidence>
<evidence type="ECO:0000259" key="9">
    <source>
        <dbReference type="PROSITE" id="PS51085"/>
    </source>
</evidence>
<dbReference type="InterPro" id="IPR036010">
    <property type="entry name" value="2Fe-2S_ferredoxin-like_sf"/>
</dbReference>
<dbReference type="Pfam" id="PF00111">
    <property type="entry name" value="Fer2"/>
    <property type="match status" value="1"/>
</dbReference>
<dbReference type="PANTHER" id="PTHR43112">
    <property type="entry name" value="FERREDOXIN"/>
    <property type="match status" value="1"/>
</dbReference>
<dbReference type="Gene3D" id="3.10.20.30">
    <property type="match status" value="1"/>
</dbReference>
<gene>
    <name evidence="10" type="ORF">EVOR1521_LOCUS21440</name>
</gene>
<keyword evidence="2 8" id="KW-0813">Transport</keyword>
<protein>
    <recommendedName>
        <fullName evidence="8">Ferredoxin</fullName>
    </recommendedName>
</protein>
<evidence type="ECO:0000256" key="5">
    <source>
        <dbReference type="ARBA" id="ARBA00022982"/>
    </source>
</evidence>
<sequence length="236" mass="26917">MLRCLWFCWLFSPRHARLEKKLAFLFRLASPSRRSNMARRCQWLFWLFSLALYLALRQVRQLTFDVPALDRRSQSPAFGGSARFVQGPPQVSQRGMITARRFKVTIRTTEGDTAFDCPEDVHILEQAEEEGLDMPSFCRYGDCAACIEVVSGDVDQSEQMFLSEEEMEQGYCITCVGYPTSDVTIQANCRDDVIESKCCFTTPLCEWCPYQGTRFLKCLALDVISALRMEATPHGG</sequence>
<evidence type="ECO:0000256" key="7">
    <source>
        <dbReference type="ARBA" id="ARBA00023014"/>
    </source>
</evidence>
<comment type="similarity">
    <text evidence="1 8">Belongs to the 2Fe2S plant-type ferredoxin family.</text>
</comment>
<name>A0AA36J2R0_9DINO</name>
<dbReference type="CDD" id="cd00207">
    <property type="entry name" value="fer2"/>
    <property type="match status" value="1"/>
</dbReference>
<organism evidence="10 11">
    <name type="scientific">Effrenium voratum</name>
    <dbReference type="NCBI Taxonomy" id="2562239"/>
    <lineage>
        <taxon>Eukaryota</taxon>
        <taxon>Sar</taxon>
        <taxon>Alveolata</taxon>
        <taxon>Dinophyceae</taxon>
        <taxon>Suessiales</taxon>
        <taxon>Symbiodiniaceae</taxon>
        <taxon>Effrenium</taxon>
    </lineage>
</organism>
<evidence type="ECO:0000313" key="11">
    <source>
        <dbReference type="Proteomes" id="UP001178507"/>
    </source>
</evidence>
<keyword evidence="4 8" id="KW-0479">Metal-binding</keyword>
<comment type="cofactor">
    <cofactor evidence="8">
        <name>[2Fe-2S] cluster</name>
        <dbReference type="ChEBI" id="CHEBI:190135"/>
    </cofactor>
    <text evidence="8">Binds 1 [2Fe-2S] cluster.</text>
</comment>